<feature type="domain" description="Tyrosinase copper-binding" evidence="10">
    <location>
        <begin position="398"/>
        <end position="409"/>
    </location>
</feature>
<evidence type="ECO:0000256" key="5">
    <source>
        <dbReference type="ARBA" id="ARBA00022723"/>
    </source>
</evidence>
<dbReference type="InterPro" id="IPR005203">
    <property type="entry name" value="Hemocyanin_C"/>
</dbReference>
<reference evidence="12" key="1">
    <citation type="journal article" date="2014" name="Genome Biol.">
        <title>Genome analysis of a major urban malaria vector mosquito, Anopheles stephensi.</title>
        <authorList>
            <person name="Jiang X."/>
            <person name="Peery A."/>
            <person name="Hall A.B."/>
            <person name="Sharma A."/>
            <person name="Chen X.G."/>
            <person name="Waterhouse R.M."/>
            <person name="Komissarov A."/>
            <person name="Riehle M.M."/>
            <person name="Shouche Y."/>
            <person name="Sharakhova M.V."/>
            <person name="Lawson D."/>
            <person name="Pakpour N."/>
            <person name="Arensburger P."/>
            <person name="Davidson V.L."/>
            <person name="Eiglmeier K."/>
            <person name="Emrich S."/>
            <person name="George P."/>
            <person name="Kennedy R.C."/>
            <person name="Mane S.P."/>
            <person name="Maslen G."/>
            <person name="Oringanje C."/>
            <person name="Qi Y."/>
            <person name="Settlage R."/>
            <person name="Tojo M."/>
            <person name="Tubio J.M."/>
            <person name="Unger M.F."/>
            <person name="Wang B."/>
            <person name="Vernick K.D."/>
            <person name="Ribeiro J.M."/>
            <person name="James A.A."/>
            <person name="Michel K."/>
            <person name="Riehle M.A."/>
            <person name="Luckhart S."/>
            <person name="Sharakhov I.V."/>
            <person name="Tu Z."/>
        </authorList>
    </citation>
    <scope>NUCLEOTIDE SEQUENCE [LARGE SCALE GENOMIC DNA]</scope>
    <source>
        <strain evidence="12">Indian</strain>
    </source>
</reference>
<protein>
    <recommendedName>
        <fullName evidence="10">Tyrosinase copper-binding domain-containing protein</fullName>
    </recommendedName>
</protein>
<keyword evidence="6" id="KW-0560">Oxidoreductase</keyword>
<dbReference type="SUPFAM" id="SSF48050">
    <property type="entry name" value="Hemocyanin, N-terminal domain"/>
    <property type="match status" value="6"/>
</dbReference>
<dbReference type="InterPro" id="IPR002227">
    <property type="entry name" value="Tyrosinase_Cu-bd"/>
</dbReference>
<evidence type="ECO:0000256" key="2">
    <source>
        <dbReference type="ARBA" id="ARBA00004613"/>
    </source>
</evidence>
<dbReference type="PANTHER" id="PTHR11511">
    <property type="entry name" value="LARVAL STORAGE PROTEIN/PHENOLOXIDASE"/>
    <property type="match status" value="1"/>
</dbReference>
<dbReference type="PANTHER" id="PTHR11511:SF24">
    <property type="entry name" value="GH04080P"/>
    <property type="match status" value="1"/>
</dbReference>
<dbReference type="Pfam" id="PF03723">
    <property type="entry name" value="Hemocyanin_C"/>
    <property type="match status" value="7"/>
</dbReference>
<dbReference type="FunFam" id="2.60.40.1520:FF:000001">
    <property type="entry name" value="Hemocyanin subunit 2"/>
    <property type="match status" value="6"/>
</dbReference>
<evidence type="ECO:0000256" key="7">
    <source>
        <dbReference type="ARBA" id="ARBA00023008"/>
    </source>
</evidence>
<dbReference type="VEuPathDB" id="VectorBase:ASTEI20_045957"/>
<comment type="cofactor">
    <cofactor evidence="1">
        <name>Cu(2+)</name>
        <dbReference type="ChEBI" id="CHEBI:29036"/>
    </cofactor>
</comment>
<evidence type="ECO:0000256" key="4">
    <source>
        <dbReference type="ARBA" id="ARBA00022525"/>
    </source>
</evidence>
<dbReference type="InterPro" id="IPR005204">
    <property type="entry name" value="Hemocyanin_N"/>
</dbReference>
<dbReference type="InterPro" id="IPR000896">
    <property type="entry name" value="Hemocyanin/hexamerin_mid_dom"/>
</dbReference>
<dbReference type="VEuPathDB" id="VectorBase:ASTE016296"/>
<evidence type="ECO:0000256" key="9">
    <source>
        <dbReference type="ARBA" id="ARBA00023157"/>
    </source>
</evidence>
<dbReference type="InterPro" id="IPR014756">
    <property type="entry name" value="Ig_E-set"/>
</dbReference>
<dbReference type="PROSITE" id="PS00498">
    <property type="entry name" value="TYROSINASE_2"/>
    <property type="match status" value="7"/>
</dbReference>
<organism evidence="11 12">
    <name type="scientific">Anopheles stephensi</name>
    <name type="common">Indo-Pakistan malaria mosquito</name>
    <dbReference type="NCBI Taxonomy" id="30069"/>
    <lineage>
        <taxon>Eukaryota</taxon>
        <taxon>Metazoa</taxon>
        <taxon>Ecdysozoa</taxon>
        <taxon>Arthropoda</taxon>
        <taxon>Hexapoda</taxon>
        <taxon>Insecta</taxon>
        <taxon>Pterygota</taxon>
        <taxon>Neoptera</taxon>
        <taxon>Endopterygota</taxon>
        <taxon>Diptera</taxon>
        <taxon>Nematocera</taxon>
        <taxon>Culicoidea</taxon>
        <taxon>Culicidae</taxon>
        <taxon>Anophelinae</taxon>
        <taxon>Anopheles</taxon>
    </lineage>
</organism>
<dbReference type="SUPFAM" id="SSF81296">
    <property type="entry name" value="E set domains"/>
    <property type="match status" value="7"/>
</dbReference>
<dbReference type="VEuPathDB" id="VectorBase:ASTEI10663"/>
<dbReference type="VEuPathDB" id="VectorBase:ASTE016295"/>
<dbReference type="VEuPathDB" id="VectorBase:ASTE016299"/>
<keyword evidence="8" id="KW-0503">Monooxygenase</keyword>
<dbReference type="InterPro" id="IPR013788">
    <property type="entry name" value="Hemocyanin/hexamerin"/>
</dbReference>
<evidence type="ECO:0000313" key="11">
    <source>
        <dbReference type="EnsemblMetazoa" id="ASTEI10663-PA"/>
    </source>
</evidence>
<dbReference type="Gene3D" id="1.10.1280.10">
    <property type="entry name" value="Di-copper center containing domain from catechol oxidase"/>
    <property type="match status" value="6"/>
</dbReference>
<dbReference type="VEuPathDB" id="VectorBase:ASTE016298"/>
<keyword evidence="12" id="KW-1185">Reference proteome</keyword>
<reference evidence="11" key="2">
    <citation type="submission" date="2020-05" db="UniProtKB">
        <authorList>
            <consortium name="EnsemblMetazoa"/>
        </authorList>
    </citation>
    <scope>IDENTIFICATION</scope>
    <source>
        <strain evidence="11">Indian</strain>
    </source>
</reference>
<feature type="domain" description="Tyrosinase copper-binding" evidence="10">
    <location>
        <begin position="1671"/>
        <end position="1682"/>
    </location>
</feature>
<feature type="domain" description="Tyrosinase copper-binding" evidence="10">
    <location>
        <begin position="2015"/>
        <end position="2026"/>
    </location>
</feature>
<dbReference type="Pfam" id="PF03722">
    <property type="entry name" value="Hemocyanin_N"/>
    <property type="match status" value="5"/>
</dbReference>
<dbReference type="PRINTS" id="PR00187">
    <property type="entry name" value="HAEMOCYANIN"/>
</dbReference>
<feature type="domain" description="Tyrosinase copper-binding" evidence="10">
    <location>
        <begin position="985"/>
        <end position="996"/>
    </location>
</feature>
<dbReference type="GO" id="GO:0046872">
    <property type="term" value="F:metal ion binding"/>
    <property type="evidence" value="ECO:0007669"/>
    <property type="project" value="UniProtKB-KW"/>
</dbReference>
<dbReference type="InterPro" id="IPR037020">
    <property type="entry name" value="Hemocyanin_C_sf"/>
</dbReference>
<dbReference type="InterPro" id="IPR008922">
    <property type="entry name" value="Di-copper_centre_dom_sf"/>
</dbReference>
<comment type="similarity">
    <text evidence="3">Belongs to the tyrosinase family.</text>
</comment>
<dbReference type="Gene3D" id="2.60.40.1520">
    <property type="entry name" value="Hemocyanin, C-terminal domain"/>
    <property type="match status" value="7"/>
</dbReference>
<dbReference type="PROSITE" id="PS00209">
    <property type="entry name" value="HEMOCYANIN_1"/>
    <property type="match status" value="3"/>
</dbReference>
<dbReference type="PROSITE" id="PS00210">
    <property type="entry name" value="HEMOCYANIN_2"/>
    <property type="match status" value="7"/>
</dbReference>
<proteinExistence type="inferred from homology"/>
<keyword evidence="9" id="KW-1015">Disulfide bond</keyword>
<evidence type="ECO:0000313" key="12">
    <source>
        <dbReference type="Proteomes" id="UP000076408"/>
    </source>
</evidence>
<dbReference type="VEuPathDB" id="VectorBase:ASTEI20_037139"/>
<evidence type="ECO:0000256" key="1">
    <source>
        <dbReference type="ARBA" id="ARBA00001973"/>
    </source>
</evidence>
<keyword evidence="5" id="KW-0479">Metal-binding</keyword>
<dbReference type="VEuPathDB" id="VectorBase:ASTEI20_036805"/>
<name>A0A182YQC7_ANOST</name>
<feature type="domain" description="Tyrosinase copper-binding" evidence="10">
    <location>
        <begin position="2628"/>
        <end position="2639"/>
    </location>
</feature>
<comment type="subcellular location">
    <subcellularLocation>
        <location evidence="2">Secreted</location>
    </subcellularLocation>
</comment>
<dbReference type="GO" id="GO:0004097">
    <property type="term" value="F:catechol oxidase activity"/>
    <property type="evidence" value="ECO:0007669"/>
    <property type="project" value="UniProtKB-ARBA"/>
</dbReference>
<dbReference type="VEuPathDB" id="VectorBase:ASTE016294"/>
<accession>A0A182YQC7</accession>
<keyword evidence="4" id="KW-0964">Secreted</keyword>
<evidence type="ECO:0000256" key="8">
    <source>
        <dbReference type="ARBA" id="ARBA00023033"/>
    </source>
</evidence>
<dbReference type="Gene3D" id="1.20.1370.10">
    <property type="entry name" value="Hemocyanin, N-terminal domain"/>
    <property type="match status" value="6"/>
</dbReference>
<evidence type="ECO:0000256" key="6">
    <source>
        <dbReference type="ARBA" id="ARBA00023002"/>
    </source>
</evidence>
<dbReference type="STRING" id="30069.A0A182YQC7"/>
<sequence>MTDNNTLFRGLMQKPYEPTFVPKADGKLYYDLPDAYLTDQYRPYGATIQNRFGTNAERRVPFPNITPPNLSFADVVTRRGVFSVFNGAHRRAAGELIQLFLDQPDPTQLSAMAAYVRDRVNAPMYQYALAIALMHRDDTRDVEIPSFLELFPDRFVDPGVFPRLREESNLMDRGNRRAIDIPSNYTASDRIDEQRVAYWREDIGVSLHHWHWHLVYPATGPDRVVRKDRRGELFYHMHQQTIARYNIERFANGLPRTQSFSQLRDSIPEAYFPKIVRSSDGRAYSSRYPNQVFRDVNRVEDQSTVRLADMDLWIKRIFEAIDSGFAQATNGDRIPLDNNKGIDILGDMLEASTISVNFDYYGDYHQNGHVMAGYIHDPDNSYLEGVGVMGDLTTTMRDPLFYRWHQHIDDIFVRHKQRLPAYTGAELSYNDITVDSFEVQLNKANAPKNVLLTFWQRSQFDLGTGLDFVPEGNLFVTFTHIQHAPFSYRIQANNNSGSNRRGTVRLFLGPKVNERGQTLPFRDQRRHMVELDKFTVDLRPGQNSIVRRSDQSNLTIPYERTFRNIAASSQPGTQVFQFCNCGWPSHMLLPKGSASGLEYDFFVMISNYNQDRVEEFNENDNCNDAHLFCGLRDRRYPDARSMGYPFDRFTASSVGSLQEFARPYRNMAVTPVSIRFTNTRPYEPTFVPKNNGQLYYDVPDSYLTDHYRPFGAALQNRFGTNAQTRIPLPNITAPDLAYADVVGRRGGFSVFQPSHQRVAGQLIEEFLNQPNPDALTAIAVYIRDRVVGLLAGGYRRESAPLALASGVSGPWTGSDRRGELFYYMHQQTMARYNIERYANSLPRVVPFRNLREAIPEAYFPKITRSSDGRSYPARHPNESLSDLKRVEDGVIVSIADMELWTSRIFEAIDNGYAQSSTDQRVPLDNDNGIDLLGNMVEASSLSVNLQYYGDLHNNGHNILAYIHDPNNAFLESFGVVGDNTTAMRDPVFYRWHQHIDDIFVRHKQRLPAYTGQELAFNDVAVDNFEIQLNKANAPMNILLTFWQRSQVNLGTGLDFGPEGNLFATFTHIQHAPFSYRIRVNNRAGETRRGTVRIFFGPKTNELGQTLPFREQRRLMVELDKFTVTLNAGANTIVRRSDQSSVTIPYERTFRNVAASSLTRNEAFQFCNCGWPNHMLLPKGSPDGLEYDFFVMVSDYTQDRVEDFDENVNCNDAHSFCGLRDRRYPDARSMGYPFDRFTPGTIGTLQDFTKPYVNMLVTPVKIRFTNTDKFRGLLQHPYEPLFLPKNDGKLFYDLPESFFTDRYRPIGQNLINRFSAAAVPPGGASADTPVMNRVSLNAIEEPNIKFAEAIPRRGAFSLFIPEHRRIAGRLIELFLAQPDADTLGDVAAFARDRLNGPLFQYALSSALLHRSDTDDVPVPSFLHLFPDQFVDPAVFPRMLEEGRAVLQPNRMSVDIPMNYTASERVVEQRLAYFREDIGVNLHHWHWHLVYPGDGPDSIVRKNRRGELFYYMHQQMIARYQIERFSQGLGRVVPLDNLRAPVPEPYYPKILRSANNRTYPARYANMTMSDVQRRDDQLQVAIGDVERQLQRIIEAIDAGVVVSQSGLRTQLDNFRGIDVLGDIIESSAISVNRQLYGDTHNSGHILLSFIHDPRGEYLESFGVMGDVTTAMRDPIFYRWHTYVDNLFQRHKMRFAPYGPADLRNAGVNLLSLETELERQGSVKNLFLTFWQRSQVDLGAGLDFGPEGNVFVTFTHLQHAAFNYRLQVAYSGTAKPATVRIFLAPKRNERGTLLSFEEQRRLAIEMDTFRVNLQPGINNIIRRSINSSVTIPYERTFRNVAQSNVGDTSFRFCGCGWPSHMLVPKGDSIGVEYDLFAMLSDHDRDRVNPLFDEKRGCDDAHSFCGLRDRTYPDARNMGFPFDRRVPNSIRTFQDFVAPYQNMRVTTVTEDGTKIPLDAKHGIDILGNIVENSLLSVNVPYYGNYHSLGHVLIGYIHDPDNLYLEGHGVMGDFTTAMRDPTFYRFHQHVDDVFDMHKQKLPPYSEQELSFPGVSIVDATVQITSGRAARNRLLTFWQRSQVDLGTGLDFGPQGNVVATFTHIQHAPFAYQIMVHNETAESKKGTVRIFLAPIYNAQGEQMLLSEQRRYMIELDKFVVNLHPGENRIIRRSDQSSVTIPYERTFRRVDASNMPGTENFRFCNCGWPDHMLLPKGQPDGQPFDLFIMVSDYKDDAVVPDFNTKLLALLQRPLEPTFYPKDGGKTVIDLPENYHTDRYKPIGDSLQTRFSSDAEVRIAVRASNLPDFAFAEAIPRRGDFSLFIPKHRQIAGDLINLFINQPDVDTLMSAGSYARDRLNPILFQYAMAVAIQHRPDTKDLNIPSFLDLFPDSFVNPSVFPQLREEGAVVNQRDRITVDIAMNFTASDREDEQRMAYFREDIGVNLHHWHWHLVYPGEGPNSVVNKDRRGELFYYMHQQLIARYNVDRFCNRLARVRPLTSLREALPEGYFPKIVRSFTNRAFPSRPQNTILRDLNRIEDNVVLTINDIERWGSRIAESIDGGYVVAPGGNRIPLDEQTGIDVLGNIMEPSALSVNSQYYGNYHGHMHNLIAFSHDPENRFLEGYGVVGEFQTAMRDPAFYRLHAQVDNMFHRYKRTLQPYNANQLAYAGVQIQTFGVQLNRANAPANVLLTYWQRSQIDLATGLDFGPQGNIFASFTHLQHAPFTYRITVNNTSGAARRGTCRIFIAPKVDERNTPLTMDEQRLLMVELDKFRVNLTPGTNNLVRRSEQSSVTIPYERTFRSMALSNVNLPETEQFRFCNCGWPHHLLIPKGSAEGMKFDLFVMISNFADDTVNQEFDENVNCNDSHSFCGIRDQLYPDKRHMGYPFDRRIPTAVRTLADFTRPNSNMTNIEVQVRFTNTHPLEPLFLPKNNGTLFYDLPEKFLTSRYRPIGQNLANRFGPNSSASAQVSNDTGVPPTVVTIRDLKELPDLSFASWVRRRDSFSLFNGEHRKAAGKLIKLFLSQPDADTLVDVAAYARDRLNGPMFQYALSVALLHRPDTKSVPVPSMLHLFPDQFIDPAANAKMMEEGSIVQDENRMAITIPMNFTASDDEPEQRMAFFREDIGVNLHHWHWHLTYPGSGPPEVVNKDRRGELFYYMHQQVLARYQADRYAQGLGRVEPLMNLRDPIREAYYPKLLRTANNRTFCPRYPSMVLSDVVRAIDRMDVRLANIESSIARVLEAIDAGFATDPNGGRIPLDDTRGIDILGNMVERSSLSINRGLYGDVHNAGHVVLAYIHDPRGTYLESFGVMGGVATAMRDPIFYRWHKFIDNLFLRHKARLAPYPSAALANSNVTLEALDTQLEGSSGAVNSLMTYLERSQIDLGAGLDFAPTGSAFVSFTHLQCAPFVFRLRINSSAGTNRMDTIRIFLIPRVNEQGRTLTFEERRTLAIELDSFRVNLRRGVNNIVRRSASSSVTIPYDRTFGNVVQANMGNVQSRFCGCGWPAHMLLPKGNANGVQYDLFAMVSRFEDDNAVSYDENSGCDDSYSFCGLRDRVYPSRRPMGFPFDRRAPTSIRTVADFVAPFRNMRLATVTLRFMNSVIDRPNLLALLQRPLEPTFYPKDNGKTVVDLPENFLTERYRPIGASLQSRFGNDADTRIPVRNVSPPAIAFAEAVPRRGGFSLFNPKHRQIAGDLINLFMTQPDVDTLMSVAAYSRDRLNPILFQYALSVAIQHRPDTKDLNIPSFLELFPDSFVDPSVFPKLREEGSIVQAENRMTIDIPMNYTASDREDEQRLAYFREDIGVNLHHWHWHLVYPGEGPSNVVNKDRRGELFYYMHQQLIARYNVERFCNRLARVRPLTNLREPLTEGYFPKIIRSLNNRAFPPRPQNTILRDINRVDDSVVFTVSDLERSEARIAESIDGGYVVAPGGNRIPLDERTGIDVLGNIMEPSALSVNSQFYGNYHGNLHNIIAYSHDPDNRFLEGYGVVGEFQTAMRDPTFYRLHAQVDNMFHRYKRTLQPYNTNQLNYNGIQIQSLGVQLNRANAPANVLLTYWQRSQVDLATGLDFGPEGNVFASFTHLQHAPFTFRLTVNNTSGAARRGTCRIFIGPKVDERNTGLTMEEQRLLMIELDKFTVNLNPGANNIVRRSEQSSVTIPYERTFRQVALSNVNEPSTEMFRFCNCGWPHHLLIPKGAPEGMQFDLFAMISNYADDTVNQEFDENVNCNDSHSFCGLRDQLYPDRRPMGYPFDRRMPTTVRSLADFTRGNTNMATSQVQIRFTNTIIART</sequence>
<dbReference type="Pfam" id="PF00264">
    <property type="entry name" value="Tyrosinase"/>
    <property type="match status" value="1"/>
</dbReference>
<dbReference type="GO" id="GO:0005576">
    <property type="term" value="C:extracellular region"/>
    <property type="evidence" value="ECO:0007669"/>
    <property type="project" value="UniProtKB-SubCell"/>
</dbReference>
<keyword evidence="7" id="KW-0186">Copper</keyword>
<dbReference type="Proteomes" id="UP000076408">
    <property type="component" value="Unassembled WGS sequence"/>
</dbReference>
<dbReference type="Pfam" id="PF00372">
    <property type="entry name" value="Hemocyanin_M"/>
    <property type="match status" value="6"/>
</dbReference>
<dbReference type="VEuPathDB" id="VectorBase:ASTEI20_030979"/>
<evidence type="ECO:0000259" key="10">
    <source>
        <dbReference type="PROSITE" id="PS00498"/>
    </source>
</evidence>
<feature type="domain" description="Tyrosinase copper-binding" evidence="10">
    <location>
        <begin position="3311"/>
        <end position="3322"/>
    </location>
</feature>
<feature type="domain" description="Tyrosinase copper-binding" evidence="10">
    <location>
        <begin position="3988"/>
        <end position="3999"/>
    </location>
</feature>
<dbReference type="SUPFAM" id="SSF48056">
    <property type="entry name" value="Di-copper centre-containing domain"/>
    <property type="match status" value="7"/>
</dbReference>
<dbReference type="VEuPathDB" id="VectorBase:ASTE016297"/>
<dbReference type="EnsemblMetazoa" id="ASTEI10663-RA">
    <property type="protein sequence ID" value="ASTEI10663-PA"/>
    <property type="gene ID" value="ASTEI10663"/>
</dbReference>
<dbReference type="VEuPathDB" id="VectorBase:ASTEI20_034431"/>
<dbReference type="InterPro" id="IPR036697">
    <property type="entry name" value="Hemocyanin_N_sf"/>
</dbReference>
<evidence type="ECO:0000256" key="3">
    <source>
        <dbReference type="ARBA" id="ARBA00009928"/>
    </source>
</evidence>